<feature type="transmembrane region" description="Helical" evidence="1">
    <location>
        <begin position="166"/>
        <end position="183"/>
    </location>
</feature>
<evidence type="ECO:0000313" key="3">
    <source>
        <dbReference type="Proteomes" id="UP000199207"/>
    </source>
</evidence>
<dbReference type="Proteomes" id="UP000199207">
    <property type="component" value="Unassembled WGS sequence"/>
</dbReference>
<name>A0A1I1F0F4_9ACTN</name>
<feature type="transmembrane region" description="Helical" evidence="1">
    <location>
        <begin position="189"/>
        <end position="209"/>
    </location>
</feature>
<evidence type="ECO:0000313" key="2">
    <source>
        <dbReference type="EMBL" id="SFB92875.1"/>
    </source>
</evidence>
<proteinExistence type="predicted"/>
<gene>
    <name evidence="2" type="ORF">SAMN05421773_101563</name>
</gene>
<accession>A0A1I1F0F4</accession>
<evidence type="ECO:0008006" key="4">
    <source>
        <dbReference type="Google" id="ProtNLM"/>
    </source>
</evidence>
<keyword evidence="1" id="KW-1133">Transmembrane helix</keyword>
<feature type="transmembrane region" description="Helical" evidence="1">
    <location>
        <begin position="100"/>
        <end position="120"/>
    </location>
</feature>
<dbReference type="Gene3D" id="3.40.50.1820">
    <property type="entry name" value="alpha/beta hydrolase"/>
    <property type="match status" value="1"/>
</dbReference>
<feature type="transmembrane region" description="Helical" evidence="1">
    <location>
        <begin position="221"/>
        <end position="240"/>
    </location>
</feature>
<reference evidence="2 3" key="1">
    <citation type="submission" date="2016-10" db="EMBL/GenBank/DDBJ databases">
        <authorList>
            <person name="de Groot N.N."/>
        </authorList>
    </citation>
    <scope>NUCLEOTIDE SEQUENCE [LARGE SCALE GENOMIC DNA]</scope>
    <source>
        <strain evidence="2 3">CGMCC 4.5739</strain>
    </source>
</reference>
<keyword evidence="1" id="KW-0812">Transmembrane</keyword>
<feature type="transmembrane region" description="Helical" evidence="1">
    <location>
        <begin position="67"/>
        <end position="88"/>
    </location>
</feature>
<organism evidence="2 3">
    <name type="scientific">Streptomyces aidingensis</name>
    <dbReference type="NCBI Taxonomy" id="910347"/>
    <lineage>
        <taxon>Bacteria</taxon>
        <taxon>Bacillati</taxon>
        <taxon>Actinomycetota</taxon>
        <taxon>Actinomycetes</taxon>
        <taxon>Kitasatosporales</taxon>
        <taxon>Streptomycetaceae</taxon>
        <taxon>Streptomyces</taxon>
    </lineage>
</organism>
<dbReference type="SUPFAM" id="SSF53474">
    <property type="entry name" value="alpha/beta-Hydrolases"/>
    <property type="match status" value="1"/>
</dbReference>
<feature type="transmembrane region" description="Helical" evidence="1">
    <location>
        <begin position="126"/>
        <end position="146"/>
    </location>
</feature>
<dbReference type="AlphaFoldDB" id="A0A1I1F0F4"/>
<dbReference type="STRING" id="910347.SAMN05421773_101563"/>
<dbReference type="EMBL" id="FOLM01000001">
    <property type="protein sequence ID" value="SFB92875.1"/>
    <property type="molecule type" value="Genomic_DNA"/>
</dbReference>
<keyword evidence="1" id="KW-0472">Membrane</keyword>
<dbReference type="InterPro" id="IPR029058">
    <property type="entry name" value="AB_hydrolase_fold"/>
</dbReference>
<evidence type="ECO:0000256" key="1">
    <source>
        <dbReference type="SAM" id="Phobius"/>
    </source>
</evidence>
<keyword evidence="3" id="KW-1185">Reference proteome</keyword>
<sequence>MPAAAPAAVPPLRPGALVLLTAAVTALAAAGVLPRWPGLVHLVALPPLDLIADLRLLMAVSSGYPQFLAGLAAALALRVTVLAFLLGGARGPALRYAARYYLAVLPAALPAAGLLLGAGALLFYGLFWAGTAAVLLVTALTAAVPWAAPPRLARGCATAARHGMRLGTVGACLAALAVIGAVADVTRPAGPVLLVPVSALLTFAAARALRADPGLRAVRRLVAAVPAAGIAALALVAATGPAGPPTAPEPQEPRPGSLMLMSGVDSASGLGAILEIDPHTLGYRCGQTFYYSYAGPGDGQPRNLAMCPPTGGAPYGPGDTLRPTAELITFLEAQLTSLPRPVTLATHSQGVWITWEAAADGRLPGVSELVLTGPFPQNPVPYPPQGEPGRSRPAADVARLVAGLPRPGGTSAFEPDSPLGREWLARPRAVGRTLARPLPPGVRALGVASVFDLPLMPGGPDLPGAADACPVPVIHPNLPYATEFRRAVTAFLERRPLPDCPRWRSLVGPVFRPFAVPAVEPAGRPPAGRRRAVVSGRL</sequence>
<protein>
    <recommendedName>
        <fullName evidence="4">Alpha/beta hydrolase family protein</fullName>
    </recommendedName>
</protein>